<evidence type="ECO:0000256" key="4">
    <source>
        <dbReference type="ARBA" id="ARBA00022840"/>
    </source>
</evidence>
<dbReference type="EMBL" id="AYYQ01000005">
    <property type="protein sequence ID" value="KRM69316.1"/>
    <property type="molecule type" value="Genomic_DNA"/>
</dbReference>
<evidence type="ECO:0000256" key="2">
    <source>
        <dbReference type="ARBA" id="ARBA00022694"/>
    </source>
</evidence>
<evidence type="ECO:0000256" key="5">
    <source>
        <dbReference type="ARBA" id="ARBA00048539"/>
    </source>
</evidence>
<proteinExistence type="inferred from homology"/>
<dbReference type="SUPFAM" id="SSF52402">
    <property type="entry name" value="Adenine nucleotide alpha hydrolases-like"/>
    <property type="match status" value="1"/>
</dbReference>
<dbReference type="STRING" id="1423781.FD06_GL001198"/>
<evidence type="ECO:0000256" key="6">
    <source>
        <dbReference type="HAMAP-Rule" id="MF_01161"/>
    </source>
</evidence>
<keyword evidence="3" id="KW-0547">Nucleotide-binding</keyword>
<keyword evidence="6" id="KW-0963">Cytoplasm</keyword>
<dbReference type="RefSeq" id="WP_056965725.1">
    <property type="nucleotide sequence ID" value="NZ_AYYQ01000005.1"/>
</dbReference>
<keyword evidence="2 6" id="KW-0819">tRNA processing</keyword>
<dbReference type="GO" id="GO:0005524">
    <property type="term" value="F:ATP binding"/>
    <property type="evidence" value="ECO:0007669"/>
    <property type="project" value="UniProtKB-KW"/>
</dbReference>
<dbReference type="OrthoDB" id="9807403at2"/>
<organism evidence="8 9">
    <name type="scientific">Apilactobacillus ozensis DSM 23829 = JCM 17196</name>
    <dbReference type="NCBI Taxonomy" id="1423781"/>
    <lineage>
        <taxon>Bacteria</taxon>
        <taxon>Bacillati</taxon>
        <taxon>Bacillota</taxon>
        <taxon>Bacilli</taxon>
        <taxon>Lactobacillales</taxon>
        <taxon>Lactobacillaceae</taxon>
        <taxon>Apilactobacillus</taxon>
    </lineage>
</organism>
<evidence type="ECO:0000256" key="3">
    <source>
        <dbReference type="ARBA" id="ARBA00022741"/>
    </source>
</evidence>
<dbReference type="Gene3D" id="3.40.50.620">
    <property type="entry name" value="HUPs"/>
    <property type="match status" value="1"/>
</dbReference>
<keyword evidence="4" id="KW-0067">ATP-binding</keyword>
<comment type="catalytic activity">
    <reaction evidence="5 6">
        <text>cytidine(34) in tRNA(Ile2) + L-lysine + ATP = lysidine(34) in tRNA(Ile2) + AMP + diphosphate + H(+)</text>
        <dbReference type="Rhea" id="RHEA:43744"/>
        <dbReference type="Rhea" id="RHEA-COMP:10625"/>
        <dbReference type="Rhea" id="RHEA-COMP:10670"/>
        <dbReference type="ChEBI" id="CHEBI:15378"/>
        <dbReference type="ChEBI" id="CHEBI:30616"/>
        <dbReference type="ChEBI" id="CHEBI:32551"/>
        <dbReference type="ChEBI" id="CHEBI:33019"/>
        <dbReference type="ChEBI" id="CHEBI:82748"/>
        <dbReference type="ChEBI" id="CHEBI:83665"/>
        <dbReference type="ChEBI" id="CHEBI:456215"/>
        <dbReference type="EC" id="6.3.4.19"/>
    </reaction>
</comment>
<dbReference type="EC" id="6.3.4.19" evidence="6"/>
<dbReference type="PATRIC" id="fig|1423781.4.peg.1242"/>
<evidence type="ECO:0000313" key="8">
    <source>
        <dbReference type="EMBL" id="KRM69316.1"/>
    </source>
</evidence>
<dbReference type="InterPro" id="IPR012094">
    <property type="entry name" value="tRNA_Ile_lys_synt"/>
</dbReference>
<dbReference type="PANTHER" id="PTHR43033">
    <property type="entry name" value="TRNA(ILE)-LYSIDINE SYNTHASE-RELATED"/>
    <property type="match status" value="1"/>
</dbReference>
<sequence>MNKSSQILNDFINQIKTNRYWKLGEPVVVAVSTGVDSMVLLNLLTKLPSSCKPQIIVAHVNHKLREQSEEEQLFIKNYCAKHNLTFELSIWDKQQHPKAGIEAAGRKFRYEFFRNVMKKYNSKVLMTAHHANDQAETVLMKLIRGNYIASLSGIDVERNFYQGHLVRPLLNFDKPSIKQFAIDNQITWFEDATNKDLDVQRNRFRNVILPLMQQENKNAVEHIGQFTSELSDLKNTNEFLLRQNLNIISDDEGNITISKFLLYPNYVQKSLIAYLIFSVKKINGLKPKIVSEILNLLHNSRKPQAKINLINNTYLVKNYNVFRIECISDKNIDEVSKPFKLLINKWYKSVNGFSFGIFDDKFKFENVGSIDRQSTFYLSDKQLPLVVRQTNKNDKITLKSGGHQSAKRIFINKKILSIFRKRAQTLLTSDGKVLSIIGYSESTILNYSDKRYTLVVKGINLKGEEHE</sequence>
<dbReference type="CDD" id="cd01992">
    <property type="entry name" value="TilS_N"/>
    <property type="match status" value="1"/>
</dbReference>
<dbReference type="GO" id="GO:0032267">
    <property type="term" value="F:tRNA(Ile)-lysidine synthase activity"/>
    <property type="evidence" value="ECO:0007669"/>
    <property type="project" value="UniProtKB-EC"/>
</dbReference>
<keyword evidence="9" id="KW-1185">Reference proteome</keyword>
<dbReference type="InterPro" id="IPR014729">
    <property type="entry name" value="Rossmann-like_a/b/a_fold"/>
</dbReference>
<gene>
    <name evidence="6" type="primary">tilS</name>
    <name evidence="8" type="ORF">FD06_GL001198</name>
</gene>
<dbReference type="AlphaFoldDB" id="A0A0R2AV00"/>
<protein>
    <recommendedName>
        <fullName evidence="6">tRNA(Ile)-lysidine synthase</fullName>
        <ecNumber evidence="6">6.3.4.19</ecNumber>
    </recommendedName>
    <alternativeName>
        <fullName evidence="6">tRNA(Ile)-2-lysyl-cytidine synthase</fullName>
    </alternativeName>
    <alternativeName>
        <fullName evidence="6">tRNA(Ile)-lysidine synthetase</fullName>
    </alternativeName>
</protein>
<evidence type="ECO:0000256" key="1">
    <source>
        <dbReference type="ARBA" id="ARBA00022598"/>
    </source>
</evidence>
<comment type="similarity">
    <text evidence="6">Belongs to the tRNA(Ile)-lysidine synthase family.</text>
</comment>
<dbReference type="GO" id="GO:0006400">
    <property type="term" value="P:tRNA modification"/>
    <property type="evidence" value="ECO:0007669"/>
    <property type="project" value="UniProtKB-UniRule"/>
</dbReference>
<dbReference type="Proteomes" id="UP000052012">
    <property type="component" value="Unassembled WGS sequence"/>
</dbReference>
<accession>A0A0R2AV00</accession>
<dbReference type="InterPro" id="IPR012795">
    <property type="entry name" value="tRNA_Ile_lys_synt_N"/>
</dbReference>
<feature type="domain" description="tRNA(Ile)-lysidine/2-thiocytidine synthase N-terminal" evidence="7">
    <location>
        <begin position="27"/>
        <end position="206"/>
    </location>
</feature>
<dbReference type="Pfam" id="PF01171">
    <property type="entry name" value="ATP_bind_3"/>
    <property type="match status" value="1"/>
</dbReference>
<evidence type="ECO:0000259" key="7">
    <source>
        <dbReference type="Pfam" id="PF01171"/>
    </source>
</evidence>
<comment type="function">
    <text evidence="6">Ligates lysine onto the cytidine present at position 34 of the AUA codon-specific tRNA(Ile) that contains the anticodon CAU, in an ATP-dependent manner. Cytidine is converted to lysidine, thus changing the amino acid specificity of the tRNA from methionine to isoleucine.</text>
</comment>
<keyword evidence="1 6" id="KW-0436">Ligase</keyword>
<evidence type="ECO:0000313" key="9">
    <source>
        <dbReference type="Proteomes" id="UP000052012"/>
    </source>
</evidence>
<comment type="caution">
    <text evidence="8">The sequence shown here is derived from an EMBL/GenBank/DDBJ whole genome shotgun (WGS) entry which is preliminary data.</text>
</comment>
<dbReference type="HAMAP" id="MF_01161">
    <property type="entry name" value="tRNA_Ile_lys_synt"/>
    <property type="match status" value="1"/>
</dbReference>
<comment type="subcellular location">
    <subcellularLocation>
        <location evidence="6">Cytoplasm</location>
    </subcellularLocation>
</comment>
<dbReference type="PANTHER" id="PTHR43033:SF1">
    <property type="entry name" value="TRNA(ILE)-LYSIDINE SYNTHASE-RELATED"/>
    <property type="match status" value="1"/>
</dbReference>
<comment type="caution">
    <text evidence="6">Lacks conserved residue(s) required for the propagation of feature annotation.</text>
</comment>
<dbReference type="NCBIfam" id="TIGR02432">
    <property type="entry name" value="lysidine_TilS_N"/>
    <property type="match status" value="1"/>
</dbReference>
<dbReference type="InterPro" id="IPR011063">
    <property type="entry name" value="TilS/TtcA_N"/>
</dbReference>
<name>A0A0R2AV00_9LACO</name>
<reference evidence="8 9" key="1">
    <citation type="journal article" date="2015" name="Genome Announc.">
        <title>Expanding the biotechnology potential of lactobacilli through comparative genomics of 213 strains and associated genera.</title>
        <authorList>
            <person name="Sun Z."/>
            <person name="Harris H.M."/>
            <person name="McCann A."/>
            <person name="Guo C."/>
            <person name="Argimon S."/>
            <person name="Zhang W."/>
            <person name="Yang X."/>
            <person name="Jeffery I.B."/>
            <person name="Cooney J.C."/>
            <person name="Kagawa T.F."/>
            <person name="Liu W."/>
            <person name="Song Y."/>
            <person name="Salvetti E."/>
            <person name="Wrobel A."/>
            <person name="Rasinkangas P."/>
            <person name="Parkhill J."/>
            <person name="Rea M.C."/>
            <person name="O'Sullivan O."/>
            <person name="Ritari J."/>
            <person name="Douillard F.P."/>
            <person name="Paul Ross R."/>
            <person name="Yang R."/>
            <person name="Briner A.E."/>
            <person name="Felis G.E."/>
            <person name="de Vos W.M."/>
            <person name="Barrangou R."/>
            <person name="Klaenhammer T.R."/>
            <person name="Caufield P.W."/>
            <person name="Cui Y."/>
            <person name="Zhang H."/>
            <person name="O'Toole P.W."/>
        </authorList>
    </citation>
    <scope>NUCLEOTIDE SEQUENCE [LARGE SCALE GENOMIC DNA]</scope>
    <source>
        <strain evidence="8 9">DSM 23829</strain>
    </source>
</reference>
<dbReference type="GO" id="GO:0005737">
    <property type="term" value="C:cytoplasm"/>
    <property type="evidence" value="ECO:0007669"/>
    <property type="project" value="UniProtKB-SubCell"/>
</dbReference>